<dbReference type="EMBL" id="BMPP01000001">
    <property type="protein sequence ID" value="GGK11957.1"/>
    <property type="molecule type" value="Genomic_DNA"/>
</dbReference>
<keyword evidence="1" id="KW-0472">Membrane</keyword>
<accession>A0ABQ2EGT7</accession>
<evidence type="ECO:0000313" key="2">
    <source>
        <dbReference type="EMBL" id="GGK11957.1"/>
    </source>
</evidence>
<keyword evidence="1" id="KW-1133">Transmembrane helix</keyword>
<evidence type="ECO:0008006" key="4">
    <source>
        <dbReference type="Google" id="ProtNLM"/>
    </source>
</evidence>
<dbReference type="Proteomes" id="UP000647587">
    <property type="component" value="Unassembled WGS sequence"/>
</dbReference>
<evidence type="ECO:0000256" key="1">
    <source>
        <dbReference type="SAM" id="Phobius"/>
    </source>
</evidence>
<keyword evidence="3" id="KW-1185">Reference proteome</keyword>
<organism evidence="2 3">
    <name type="scientific">Deinococcus malanensis</name>
    <dbReference type="NCBI Taxonomy" id="1706855"/>
    <lineage>
        <taxon>Bacteria</taxon>
        <taxon>Thermotogati</taxon>
        <taxon>Deinococcota</taxon>
        <taxon>Deinococci</taxon>
        <taxon>Deinococcales</taxon>
        <taxon>Deinococcaceae</taxon>
        <taxon>Deinococcus</taxon>
    </lineage>
</organism>
<comment type="caution">
    <text evidence="2">The sequence shown here is derived from an EMBL/GenBank/DDBJ whole genome shotgun (WGS) entry which is preliminary data.</text>
</comment>
<evidence type="ECO:0000313" key="3">
    <source>
        <dbReference type="Proteomes" id="UP000647587"/>
    </source>
</evidence>
<keyword evidence="1" id="KW-0812">Transmembrane</keyword>
<gene>
    <name evidence="2" type="ORF">GCM10008955_01490</name>
</gene>
<sequence length="595" mass="60677">MNLEEVEPMHKQREAGVAVLVMVLFTAIILIVVVSITSAMTLGSRRGAASETRAYQAALASESGQNAFTVRSRSVAQYGGGIPATCTGSTKVKALCGVNAWLTTVTGTQAPGSFTVESAGVATGGTVSLVAVDVDLDPTTNKLTSVDIEARGTTTAGQARVLQRYTAVKADLGFPNVPGAVTSYPSVQIQGGPTSTIAGTTATSADNTGLYDDLLTVSRAGSASALGTGSVTLNVNTTSQARASQVAVGSYIQLPLSDLAGTLSSTQTGTFKVTGNTGTTLAVTPVRMPTITGGAALPSGDLGLDYVMNGIVSYNSNVLTMNSKESFVVGDQVAVKVGVYTYTSAVSSTVTNPDGTQSVTVGTWTATTPTTVPATPSAPAFTSYTALDLEGRPVQKSTNAVVTAGSFTTGGQATATGDVKQGTAGAALVPSPLSDALFIKTFGMTPSQMKPLASVFTEAQFDGDVSGLTWVTGTAGDRDINMNNEKVQGTGILIVDGDLTINQTTAEVNSCGFKGIIYVRGNVDIRGNLQLCGAIVVEGSILSSDGLTVTGVDDDDSDFGGNGRKVSYDPEAIFDAVAAAGAYTFTRVPAGWRQR</sequence>
<proteinExistence type="predicted"/>
<reference evidence="3" key="1">
    <citation type="journal article" date="2019" name="Int. J. Syst. Evol. Microbiol.">
        <title>The Global Catalogue of Microorganisms (GCM) 10K type strain sequencing project: providing services to taxonomists for standard genome sequencing and annotation.</title>
        <authorList>
            <consortium name="The Broad Institute Genomics Platform"/>
            <consortium name="The Broad Institute Genome Sequencing Center for Infectious Disease"/>
            <person name="Wu L."/>
            <person name="Ma J."/>
        </authorList>
    </citation>
    <scope>NUCLEOTIDE SEQUENCE [LARGE SCALE GENOMIC DNA]</scope>
    <source>
        <strain evidence="3">JCM 30331</strain>
    </source>
</reference>
<name>A0ABQ2EGT7_9DEIO</name>
<feature type="transmembrane region" description="Helical" evidence="1">
    <location>
        <begin position="15"/>
        <end position="36"/>
    </location>
</feature>
<protein>
    <recommendedName>
        <fullName evidence="4">Type 4 fimbrial biogenesis protein PilX N-terminal domain-containing protein</fullName>
    </recommendedName>
</protein>